<dbReference type="PANTHER" id="PTHR43253:SF1">
    <property type="entry name" value="TRICORN PROTEASE HOMOLOG 2-RELATED"/>
    <property type="match status" value="1"/>
</dbReference>
<evidence type="ECO:0000256" key="6">
    <source>
        <dbReference type="ARBA" id="ARBA00022825"/>
    </source>
</evidence>
<dbReference type="PANTHER" id="PTHR43253">
    <property type="entry name" value="TRICORN PROTEASE HOMOLOG 2-RELATED"/>
    <property type="match status" value="1"/>
</dbReference>
<dbReference type="InterPro" id="IPR029045">
    <property type="entry name" value="ClpP/crotonase-like_dom_sf"/>
</dbReference>
<dbReference type="PROSITE" id="PS50106">
    <property type="entry name" value="PDZ"/>
    <property type="match status" value="1"/>
</dbReference>
<name>A0A9X4ETK5_9VIBR</name>
<dbReference type="Gene3D" id="3.90.226.10">
    <property type="entry name" value="2-enoyl-CoA Hydratase, Chain A, domain 1"/>
    <property type="match status" value="1"/>
</dbReference>
<dbReference type="InterPro" id="IPR028204">
    <property type="entry name" value="Tricorn_C1"/>
</dbReference>
<dbReference type="SMART" id="SM00228">
    <property type="entry name" value="PDZ"/>
    <property type="match status" value="1"/>
</dbReference>
<dbReference type="InterPro" id="IPR011042">
    <property type="entry name" value="6-blade_b-propeller_TolB-like"/>
</dbReference>
<evidence type="ECO:0000256" key="2">
    <source>
        <dbReference type="ARBA" id="ARBA00008524"/>
    </source>
</evidence>
<feature type="active site" description="Charge relay system" evidence="8">
    <location>
        <position position="770"/>
    </location>
</feature>
<dbReference type="GO" id="GO:0008236">
    <property type="term" value="F:serine-type peptidase activity"/>
    <property type="evidence" value="ECO:0007669"/>
    <property type="project" value="UniProtKB-UniRule"/>
</dbReference>
<dbReference type="SUPFAM" id="SSF69304">
    <property type="entry name" value="Tricorn protease N-terminal domain"/>
    <property type="match status" value="2"/>
</dbReference>
<keyword evidence="5 7" id="KW-0378">Hydrolase</keyword>
<gene>
    <name evidence="11" type="ORF">L9W94_04015</name>
</gene>
<organism evidence="11 12">
    <name type="scientific">Vibrio aestuarianus</name>
    <dbReference type="NCBI Taxonomy" id="28171"/>
    <lineage>
        <taxon>Bacteria</taxon>
        <taxon>Pseudomonadati</taxon>
        <taxon>Pseudomonadota</taxon>
        <taxon>Gammaproteobacteria</taxon>
        <taxon>Vibrionales</taxon>
        <taxon>Vibrionaceae</taxon>
        <taxon>Vibrio</taxon>
    </lineage>
</organism>
<comment type="similarity">
    <text evidence="2 7">Belongs to the peptidase S41B family.</text>
</comment>
<dbReference type="Gene3D" id="3.30.750.44">
    <property type="match status" value="1"/>
</dbReference>
<dbReference type="PIRSF" id="PIRSF036421">
    <property type="entry name" value="Tricorn_protease"/>
    <property type="match status" value="1"/>
</dbReference>
<evidence type="ECO:0000256" key="9">
    <source>
        <dbReference type="SAM" id="SignalP"/>
    </source>
</evidence>
<proteinExistence type="inferred from homology"/>
<evidence type="ECO:0000256" key="3">
    <source>
        <dbReference type="ARBA" id="ARBA00022490"/>
    </source>
</evidence>
<keyword evidence="4 7" id="KW-0645">Protease</keyword>
<dbReference type="Gene3D" id="2.30.42.10">
    <property type="match status" value="1"/>
</dbReference>
<dbReference type="Pfam" id="PF26549">
    <property type="entry name" value="Tricorn_N"/>
    <property type="match status" value="1"/>
</dbReference>
<comment type="caution">
    <text evidence="11">The sequence shown here is derived from an EMBL/GenBank/DDBJ whole genome shotgun (WGS) entry which is preliminary data.</text>
</comment>
<comment type="subcellular location">
    <subcellularLocation>
        <location evidence="1 7">Cytoplasm</location>
    </subcellularLocation>
</comment>
<evidence type="ECO:0000256" key="5">
    <source>
        <dbReference type="ARBA" id="ARBA00022801"/>
    </source>
</evidence>
<dbReference type="Pfam" id="PF26550">
    <property type="entry name" value="Tricorn_2nd"/>
    <property type="match status" value="1"/>
</dbReference>
<dbReference type="CDD" id="cd07562">
    <property type="entry name" value="Peptidase_S41_TRI"/>
    <property type="match status" value="1"/>
</dbReference>
<feature type="signal peptide" evidence="9">
    <location>
        <begin position="1"/>
        <end position="25"/>
    </location>
</feature>
<reference evidence="11" key="1">
    <citation type="submission" date="2022-02" db="EMBL/GenBank/DDBJ databases">
        <title>Emergence and expansion in Europe of a Vibrio aestuarianus clonal complex pathogenic for oysters.</title>
        <authorList>
            <person name="Mesnil A."/>
            <person name="Travers M.-A."/>
        </authorList>
    </citation>
    <scope>NUCLEOTIDE SEQUENCE</scope>
    <source>
        <strain evidence="11">19_064_11T1</strain>
    </source>
</reference>
<feature type="active site" description="Charge relay system" evidence="8">
    <location>
        <position position="1045"/>
    </location>
</feature>
<keyword evidence="6 7" id="KW-0720">Serine protease</keyword>
<dbReference type="Gene3D" id="2.120.10.30">
    <property type="entry name" value="TolB, C-terminal domain"/>
    <property type="match status" value="1"/>
</dbReference>
<dbReference type="Pfam" id="PF03572">
    <property type="entry name" value="Peptidase_S41"/>
    <property type="match status" value="1"/>
</dbReference>
<keyword evidence="9" id="KW-0732">Signal</keyword>
<evidence type="ECO:0000256" key="8">
    <source>
        <dbReference type="PIRSR" id="PIRSR036421-1"/>
    </source>
</evidence>
<dbReference type="InterPro" id="IPR001478">
    <property type="entry name" value="PDZ"/>
</dbReference>
<dbReference type="InterPro" id="IPR036034">
    <property type="entry name" value="PDZ_sf"/>
</dbReference>
<dbReference type="Gene3D" id="2.120.10.60">
    <property type="entry name" value="Tricorn protease N-terminal domain"/>
    <property type="match status" value="2"/>
</dbReference>
<evidence type="ECO:0000256" key="7">
    <source>
        <dbReference type="PIRNR" id="PIRNR036421"/>
    </source>
</evidence>
<dbReference type="SUPFAM" id="SSF50156">
    <property type="entry name" value="PDZ domain-like"/>
    <property type="match status" value="1"/>
</dbReference>
<protein>
    <recommendedName>
        <fullName evidence="7">Tricorn protease homolog</fullName>
        <ecNumber evidence="7">3.4.21.-</ecNumber>
    </recommendedName>
</protein>
<dbReference type="InterPro" id="IPR005151">
    <property type="entry name" value="Tail-specific_protease"/>
</dbReference>
<keyword evidence="3 7" id="KW-0963">Cytoplasm</keyword>
<evidence type="ECO:0000256" key="1">
    <source>
        <dbReference type="ARBA" id="ARBA00004496"/>
    </source>
</evidence>
<dbReference type="AlphaFoldDB" id="A0A9X4ETK5"/>
<evidence type="ECO:0000313" key="11">
    <source>
        <dbReference type="EMBL" id="MDE1241326.1"/>
    </source>
</evidence>
<dbReference type="GO" id="GO:0005737">
    <property type="term" value="C:cytoplasm"/>
    <property type="evidence" value="ECO:0007669"/>
    <property type="project" value="UniProtKB-SubCell"/>
</dbReference>
<comment type="function">
    <text evidence="7">Degrades oligopeptides.</text>
</comment>
<dbReference type="EMBL" id="JAKNBA010000004">
    <property type="protein sequence ID" value="MDE1241326.1"/>
    <property type="molecule type" value="Genomic_DNA"/>
</dbReference>
<sequence>MPLRKYSLSSLSFALLFTQPSLVMAEISAAPSPVIPVSHTWMRDVAISPDGQKIAFTYAGQIWLVSSQGGDAFALTNGDTYSQTPIWSPDSQSIAFTSDRYGKGDVFIVPSVGGKALRLTYHASLDVPYAFSADGKQVYFRSARLGDSQANLMAGYGGNQADQLYAVSALSGREKLVLPIPVSSLSVSGDGQQFLYTDWPSYEQEWRKRTTSDAARDIWQFDLTTGKHTQLTHFEGEDRNAVWADTQSMYYLSERSGSFNVWKKDLLDGEPVQITYHTDLPTRFLSVSKQGDLAYGFNGKVWVKSAQETAPYQIDIAIRRADFSDGRHFVNLNSEATEIAVSPVSPEVAIVARGDIYVVSALSGTTKRITDTPATERNISFSDDGYRIIYSSERNGNWDIFQSYVNDTGKSFSTSLDIQEEILFDGEEDEFQPLLSPNEKRMLYREGRNNLKVYDIEQDQTYTLLDSQQFYSYFDGDISYSWSPDSEYIVTRNRTIANSDVLLVKVDGSEEPINLSNSGFSDIQPKFSEDGQIVYWLSDINSLRQIDNMPVQYDVYALFLNQKSQFNAFKNEDQKWMDEEVAATLGSDVQHAPVDPTIVEINGLKHRKFRITPYSLSPLYFHLSPDNKYLVVAHWSGEGVEFSEFNIETGEEVSLFTRSADDVNAIDMTKDGENILIIGSQGIERLNVVNSETKVFDYNADANYDFRAEMNYMFDHVVRLTQSKFYDADLHGINWQRYAQEYKKQLVGITNYQDFAELLSELVGELNASHTGAFFFAERSGWEIPASLGLYYDDHYRGKGIRVKAVLPGGPADTYQTLLKSGSIIYAVDGKEILPEQDIYSQLNFKQGKLTRLTVLSPGEKNAKSMNIVPISLQQEGRLAYELWVEQRRQMVESLSNGRLGYVHMAAMDAQSFEKMQNDMFGVDNNKEALVVDVRFNQGGFLADQMMMILSGQRHTVEETRDGYQVASYPTRRWAKPSIMLADANSYSEGSVVPHFYKSEGIGLLVGERVPGTGTAVLWAQQQEPNLVYGIPQLGLKDVDGHWLENQEVVPDVLVYKEPESVTKGEDNQLKVAVETLLKQLDEQSTVNNP</sequence>
<feature type="domain" description="PDZ" evidence="10">
    <location>
        <begin position="788"/>
        <end position="833"/>
    </location>
</feature>
<dbReference type="EC" id="3.4.21.-" evidence="7"/>
<dbReference type="GO" id="GO:0006508">
    <property type="term" value="P:proteolysis"/>
    <property type="evidence" value="ECO:0007669"/>
    <property type="project" value="UniProtKB-UniRule"/>
</dbReference>
<dbReference type="Pfam" id="PF14684">
    <property type="entry name" value="Tricorn_C1"/>
    <property type="match status" value="1"/>
</dbReference>
<dbReference type="SUPFAM" id="SSF52096">
    <property type="entry name" value="ClpP/crotonase"/>
    <property type="match status" value="1"/>
</dbReference>
<feature type="chain" id="PRO_5040725545" description="Tricorn protease homolog" evidence="9">
    <location>
        <begin position="26"/>
        <end position="1090"/>
    </location>
</feature>
<dbReference type="RefSeq" id="WP_274682699.1">
    <property type="nucleotide sequence ID" value="NZ_JAKNBA010000004.1"/>
</dbReference>
<dbReference type="InterPro" id="IPR012393">
    <property type="entry name" value="Tricorn_protease"/>
</dbReference>
<evidence type="ECO:0000256" key="4">
    <source>
        <dbReference type="ARBA" id="ARBA00022670"/>
    </source>
</evidence>
<dbReference type="Proteomes" id="UP001140979">
    <property type="component" value="Unassembled WGS sequence"/>
</dbReference>
<feature type="active site" description="Nucleophile" evidence="8">
    <location>
        <position position="988"/>
    </location>
</feature>
<accession>A0A9X4ETK5</accession>
<evidence type="ECO:0000259" key="10">
    <source>
        <dbReference type="PROSITE" id="PS50106"/>
    </source>
</evidence>
<evidence type="ECO:0000313" key="12">
    <source>
        <dbReference type="Proteomes" id="UP001140979"/>
    </source>
</evidence>